<keyword evidence="15" id="KW-1185">Reference proteome</keyword>
<feature type="compositionally biased region" description="Low complexity" evidence="12">
    <location>
        <begin position="869"/>
        <end position="882"/>
    </location>
</feature>
<evidence type="ECO:0000256" key="2">
    <source>
        <dbReference type="ARBA" id="ARBA00010958"/>
    </source>
</evidence>
<keyword evidence="4 11" id="KW-0963">Cytoplasm</keyword>
<dbReference type="Pfam" id="PF03416">
    <property type="entry name" value="Peptidase_C54"/>
    <property type="match status" value="2"/>
</dbReference>
<comment type="subcellular location">
    <subcellularLocation>
        <location evidence="11">Nucleus</location>
    </subcellularLocation>
    <subcellularLocation>
        <location evidence="11">Cytoplasm</location>
    </subcellularLocation>
    <subcellularLocation>
        <location evidence="1">Preautophagosomal structure</location>
    </subcellularLocation>
</comment>
<feature type="compositionally biased region" description="Low complexity" evidence="12">
    <location>
        <begin position="600"/>
        <end position="609"/>
    </location>
</feature>
<dbReference type="EMBL" id="JAGFBS010000034">
    <property type="protein sequence ID" value="KAG6371461.1"/>
    <property type="molecule type" value="Genomic_DNA"/>
</dbReference>
<feature type="compositionally biased region" description="Basic and acidic residues" evidence="12">
    <location>
        <begin position="544"/>
        <end position="553"/>
    </location>
</feature>
<evidence type="ECO:0000256" key="10">
    <source>
        <dbReference type="ARBA" id="ARBA00029362"/>
    </source>
</evidence>
<dbReference type="GO" id="GO:0019786">
    <property type="term" value="F:protein-phosphatidylethanolamide deconjugating activity"/>
    <property type="evidence" value="ECO:0007669"/>
    <property type="project" value="InterPro"/>
</dbReference>
<dbReference type="GO" id="GO:0000423">
    <property type="term" value="P:mitophagy"/>
    <property type="evidence" value="ECO:0007669"/>
    <property type="project" value="TreeGrafter"/>
</dbReference>
<evidence type="ECO:0000256" key="6">
    <source>
        <dbReference type="ARBA" id="ARBA00022801"/>
    </source>
</evidence>
<feature type="compositionally biased region" description="Basic and acidic residues" evidence="12">
    <location>
        <begin position="104"/>
        <end position="114"/>
    </location>
</feature>
<feature type="region of interest" description="Disordered" evidence="12">
    <location>
        <begin position="758"/>
        <end position="913"/>
    </location>
</feature>
<evidence type="ECO:0000313" key="14">
    <source>
        <dbReference type="EMBL" id="KAG6371461.1"/>
    </source>
</evidence>
<dbReference type="AlphaFoldDB" id="A0A8I3A557"/>
<feature type="region of interest" description="Disordered" evidence="12">
    <location>
        <begin position="220"/>
        <end position="271"/>
    </location>
</feature>
<protein>
    <recommendedName>
        <fullName evidence="11">Cysteine protease</fullName>
        <ecNumber evidence="11">3.4.22.-</ecNumber>
    </recommendedName>
</protein>
<feature type="compositionally biased region" description="Polar residues" evidence="12">
    <location>
        <begin position="610"/>
        <end position="622"/>
    </location>
</feature>
<feature type="region of interest" description="Disordered" evidence="12">
    <location>
        <begin position="544"/>
        <end position="634"/>
    </location>
</feature>
<comment type="function">
    <text evidence="11">Required for selective autophagic degradation of the nucleus (nucleophagy) as well as for mitophagy which contributes to regulate mitochondrial quantity and quality by eliminating the mitochondria to a basal level to fulfill cellular energy requirements and preventing excess ROS production.</text>
</comment>
<reference evidence="14" key="1">
    <citation type="submission" date="2021-03" db="EMBL/GenBank/DDBJ databases">
        <title>Evolutionary innovations through gain and loss of genes in the ectomycorrhizal Boletales.</title>
        <authorList>
            <person name="Wu G."/>
            <person name="Miyauchi S."/>
            <person name="Morin E."/>
            <person name="Yang Z.-L."/>
            <person name="Xu J."/>
            <person name="Martin F.M."/>
        </authorList>
    </citation>
    <scope>NUCLEOTIDE SEQUENCE</scope>
    <source>
        <strain evidence="14">BR01</strain>
    </source>
</reference>
<accession>A0A8I3A557</accession>
<comment type="catalytic activity">
    <reaction evidence="10">
        <text>[protein]-C-terminal L-amino acid-glycyl-phosphatidylethanolamide + H2O = [protein]-C-terminal L-amino acid-glycine + a 1,2-diacyl-sn-glycero-3-phosphoethanolamine</text>
        <dbReference type="Rhea" id="RHEA:67548"/>
        <dbReference type="Rhea" id="RHEA-COMP:17323"/>
        <dbReference type="Rhea" id="RHEA-COMP:17324"/>
        <dbReference type="ChEBI" id="CHEBI:15377"/>
        <dbReference type="ChEBI" id="CHEBI:64612"/>
        <dbReference type="ChEBI" id="CHEBI:172940"/>
        <dbReference type="ChEBI" id="CHEBI:172941"/>
    </reaction>
    <physiologicalReaction direction="left-to-right" evidence="10">
        <dbReference type="Rhea" id="RHEA:67549"/>
    </physiologicalReaction>
</comment>
<evidence type="ECO:0000256" key="11">
    <source>
        <dbReference type="RuleBase" id="RU363115"/>
    </source>
</evidence>
<dbReference type="SUPFAM" id="SSF54001">
    <property type="entry name" value="Cysteine proteinases"/>
    <property type="match status" value="2"/>
</dbReference>
<feature type="compositionally biased region" description="Low complexity" evidence="12">
    <location>
        <begin position="38"/>
        <end position="63"/>
    </location>
</feature>
<feature type="domain" description="Peptidase C54 catalytic" evidence="13">
    <location>
        <begin position="653"/>
        <end position="698"/>
    </location>
</feature>
<keyword evidence="5 11" id="KW-0645">Protease</keyword>
<feature type="compositionally biased region" description="Low complexity" evidence="12">
    <location>
        <begin position="9"/>
        <end position="25"/>
    </location>
</feature>
<evidence type="ECO:0000313" key="15">
    <source>
        <dbReference type="Proteomes" id="UP000683000"/>
    </source>
</evidence>
<feature type="compositionally biased region" description="Basic and acidic residues" evidence="12">
    <location>
        <begin position="759"/>
        <end position="769"/>
    </location>
</feature>
<dbReference type="InterPro" id="IPR046792">
    <property type="entry name" value="Peptidase_C54_cat"/>
</dbReference>
<dbReference type="EC" id="3.4.22.-" evidence="11"/>
<dbReference type="GO" id="GO:0000045">
    <property type="term" value="P:autophagosome assembly"/>
    <property type="evidence" value="ECO:0007669"/>
    <property type="project" value="TreeGrafter"/>
</dbReference>
<gene>
    <name evidence="14" type="ORF">JVT61DRAFT_9488</name>
</gene>
<dbReference type="OrthoDB" id="2960936at2759"/>
<evidence type="ECO:0000256" key="7">
    <source>
        <dbReference type="ARBA" id="ARBA00022807"/>
    </source>
</evidence>
<feature type="domain" description="Peptidase C54 catalytic" evidence="13">
    <location>
        <begin position="277"/>
        <end position="530"/>
    </location>
</feature>
<dbReference type="Proteomes" id="UP000683000">
    <property type="component" value="Unassembled WGS sequence"/>
</dbReference>
<proteinExistence type="inferred from homology"/>
<dbReference type="GO" id="GO:0034727">
    <property type="term" value="P:piecemeal microautophagy of the nucleus"/>
    <property type="evidence" value="ECO:0007669"/>
    <property type="project" value="TreeGrafter"/>
</dbReference>
<dbReference type="GO" id="GO:0035973">
    <property type="term" value="P:aggrephagy"/>
    <property type="evidence" value="ECO:0007669"/>
    <property type="project" value="TreeGrafter"/>
</dbReference>
<dbReference type="PANTHER" id="PTHR22624">
    <property type="entry name" value="CYSTEINE PROTEASE ATG4"/>
    <property type="match status" value="1"/>
</dbReference>
<comment type="similarity">
    <text evidence="2 11">Belongs to the peptidase C54 family.</text>
</comment>
<feature type="compositionally biased region" description="Basic and acidic residues" evidence="12">
    <location>
        <begin position="815"/>
        <end position="840"/>
    </location>
</feature>
<dbReference type="InterPro" id="IPR038765">
    <property type="entry name" value="Papain-like_cys_pep_sf"/>
</dbReference>
<name>A0A8I3A557_9AGAM</name>
<dbReference type="GO" id="GO:0016485">
    <property type="term" value="P:protein processing"/>
    <property type="evidence" value="ECO:0007669"/>
    <property type="project" value="TreeGrafter"/>
</dbReference>
<keyword evidence="11" id="KW-0539">Nucleus</keyword>
<evidence type="ECO:0000256" key="3">
    <source>
        <dbReference type="ARBA" id="ARBA00022448"/>
    </source>
</evidence>
<dbReference type="GO" id="GO:0000407">
    <property type="term" value="C:phagophore assembly site"/>
    <property type="evidence" value="ECO:0007669"/>
    <property type="project" value="UniProtKB-SubCell"/>
</dbReference>
<sequence length="961" mass="104797">MSRQSRSAPPHLSSPNPSHSSKLPKFLQKQGRDKTKSVTDAAATDSSTSIASSSSSGVASNHASPRKGGNAVHEDLSTATSTNDGDSEREDDVDEIPVIVEPLDSPRTRARPDRPLSSISDIRPSAVSMYTSSSSTRISDLPTRLSGWFSHTFSSSSTDLSLPSLLSQSHMSSPKTKSNPLLTAAKHGKGHLDRAMRFLLDSDSTPDKCADPIWLLGVQHPGYEPPPPATPGRRPSLESRRTPSFRSNSSSSATLSELSHSQSPPGKNPAAHWPPVFYADFTSRIWLTYRSQFPPIRDSNLSSLDADLTPAVQVAGSSSPRSKKWNWPGTSEKGWTSDAGWGCMLRTGQSLLANALLHLHLGREWRRPPYLVRTNDFATYVQIITWFLDSPLPQAPFSVHRMALAGKDLGKDVGQWFGPSTAAGAIKTLVHAFPEAGLGVAVAADGVVYQSDVYAASNVHIGSPRRHARSSWGGHGVLVLIGIRLGIEGVNPIYYEPIKALYTFPQSVGIAGGRPSSSYYFMGSQADNLFTSILIMRVRLRENTPDNASDRRAATRAPSSSSHHHRAPTSPSSVRTGSSTFSYHAPLSPSPLQHQLSTASSVSSSSVSSQHPSRWQNASTPASPSPHFNGFDLDPRELGVEEEDLDSVADHYVTQYSAAELRTFHCDRVRKMPLSGLDPSMLLGFLCKDEKDWIDLRRRINELNAKYKTIFTIQDEPPSWPSDSDEFMGLESISDPDDVEDMDFEEDDGVEVIEDDGAEEQHVHTRDAEDQFFDTRSTSISPVCSSVKGGTKGSEADTEEDPIGPLTPGPNSTFEVDKHEDGTKGLSRNDDFVEIDRHEGEEDDEEWVDPSMPTPLAQSIERPYAPPIAKAKSTGSTGSTGSRKGKRGKKSKKASVPMVNTPSPPMKPEVHFPFPRSLEESFHERSYEAGNYEKRMNHARARDGGRTESGGVKAVLTDDIR</sequence>
<feature type="region of interest" description="Disordered" evidence="12">
    <location>
        <begin position="1"/>
        <end position="120"/>
    </location>
</feature>
<feature type="region of interest" description="Disordered" evidence="12">
    <location>
        <begin position="938"/>
        <end position="961"/>
    </location>
</feature>
<comment type="caution">
    <text evidence="14">The sequence shown here is derived from an EMBL/GenBank/DDBJ whole genome shotgun (WGS) entry which is preliminary data.</text>
</comment>
<evidence type="ECO:0000256" key="1">
    <source>
        <dbReference type="ARBA" id="ARBA00004329"/>
    </source>
</evidence>
<evidence type="ECO:0000256" key="9">
    <source>
        <dbReference type="ARBA" id="ARBA00023006"/>
    </source>
</evidence>
<feature type="compositionally biased region" description="Basic residues" evidence="12">
    <location>
        <begin position="883"/>
        <end position="893"/>
    </location>
</feature>
<feature type="compositionally biased region" description="Polar residues" evidence="12">
    <location>
        <begin position="590"/>
        <end position="599"/>
    </location>
</feature>
<evidence type="ECO:0000256" key="8">
    <source>
        <dbReference type="ARBA" id="ARBA00022927"/>
    </source>
</evidence>
<dbReference type="GO" id="GO:0004197">
    <property type="term" value="F:cysteine-type endopeptidase activity"/>
    <property type="evidence" value="ECO:0007669"/>
    <property type="project" value="TreeGrafter"/>
</dbReference>
<dbReference type="PANTHER" id="PTHR22624:SF49">
    <property type="entry name" value="CYSTEINE PROTEASE"/>
    <property type="match status" value="1"/>
</dbReference>
<evidence type="ECO:0000256" key="5">
    <source>
        <dbReference type="ARBA" id="ARBA00022670"/>
    </source>
</evidence>
<feature type="compositionally biased region" description="Low complexity" evidence="12">
    <location>
        <begin position="242"/>
        <end position="263"/>
    </location>
</feature>
<dbReference type="GO" id="GO:0015031">
    <property type="term" value="P:protein transport"/>
    <property type="evidence" value="ECO:0007669"/>
    <property type="project" value="UniProtKB-KW"/>
</dbReference>
<evidence type="ECO:0000259" key="13">
    <source>
        <dbReference type="Pfam" id="PF03416"/>
    </source>
</evidence>
<feature type="compositionally biased region" description="Acidic residues" evidence="12">
    <location>
        <begin position="85"/>
        <end position="95"/>
    </location>
</feature>
<dbReference type="GO" id="GO:0005634">
    <property type="term" value="C:nucleus"/>
    <property type="evidence" value="ECO:0007669"/>
    <property type="project" value="UniProtKB-SubCell"/>
</dbReference>
<keyword evidence="3" id="KW-0813">Transport</keyword>
<keyword evidence="8" id="KW-0653">Protein transport</keyword>
<feature type="compositionally biased region" description="Polar residues" evidence="12">
    <location>
        <begin position="774"/>
        <end position="784"/>
    </location>
</feature>
<dbReference type="InterPro" id="IPR005078">
    <property type="entry name" value="Peptidase_C54"/>
</dbReference>
<organism evidence="14 15">
    <name type="scientific">Boletus reticuloceps</name>
    <dbReference type="NCBI Taxonomy" id="495285"/>
    <lineage>
        <taxon>Eukaryota</taxon>
        <taxon>Fungi</taxon>
        <taxon>Dikarya</taxon>
        <taxon>Basidiomycota</taxon>
        <taxon>Agaricomycotina</taxon>
        <taxon>Agaricomycetes</taxon>
        <taxon>Agaricomycetidae</taxon>
        <taxon>Boletales</taxon>
        <taxon>Boletineae</taxon>
        <taxon>Boletaceae</taxon>
        <taxon>Boletoideae</taxon>
        <taxon>Boletus</taxon>
    </lineage>
</organism>
<evidence type="ECO:0000256" key="12">
    <source>
        <dbReference type="SAM" id="MobiDB-lite"/>
    </source>
</evidence>
<keyword evidence="9" id="KW-0072">Autophagy</keyword>
<keyword evidence="6 11" id="KW-0378">Hydrolase</keyword>
<keyword evidence="7" id="KW-0788">Thiol protease</keyword>
<evidence type="ECO:0000256" key="4">
    <source>
        <dbReference type="ARBA" id="ARBA00022490"/>
    </source>
</evidence>